<evidence type="ECO:0000256" key="4">
    <source>
        <dbReference type="ARBA" id="ARBA00022679"/>
    </source>
</evidence>
<dbReference type="GO" id="GO:0005737">
    <property type="term" value="C:cytoplasm"/>
    <property type="evidence" value="ECO:0007669"/>
    <property type="project" value="UniProtKB-SubCell"/>
</dbReference>
<evidence type="ECO:0000256" key="6">
    <source>
        <dbReference type="ARBA" id="ARBA00023209"/>
    </source>
</evidence>
<dbReference type="PANTHER" id="PTHR30100:SF1">
    <property type="entry name" value="PHOSPHATE ACYLTRANSFERASE"/>
    <property type="match status" value="1"/>
</dbReference>
<keyword evidence="3 10" id="KW-0444">Lipid biosynthesis</keyword>
<keyword evidence="2 10" id="KW-0963">Cytoplasm</keyword>
<keyword evidence="7 10" id="KW-1208">Phospholipid metabolism</keyword>
<keyword evidence="4 10" id="KW-0808">Transferase</keyword>
<dbReference type="EC" id="2.3.1.274" evidence="8 10"/>
<evidence type="ECO:0000256" key="10">
    <source>
        <dbReference type="HAMAP-Rule" id="MF_00019"/>
    </source>
</evidence>
<dbReference type="Pfam" id="PF02504">
    <property type="entry name" value="FA_synthesis"/>
    <property type="match status" value="1"/>
</dbReference>
<dbReference type="EMBL" id="REFJ01000002">
    <property type="protein sequence ID" value="RMA81085.1"/>
    <property type="molecule type" value="Genomic_DNA"/>
</dbReference>
<evidence type="ECO:0000256" key="9">
    <source>
        <dbReference type="ARBA" id="ARBA00046608"/>
    </source>
</evidence>
<evidence type="ECO:0000313" key="12">
    <source>
        <dbReference type="Proteomes" id="UP000267187"/>
    </source>
</evidence>
<keyword evidence="6 10" id="KW-0594">Phospholipid biosynthesis</keyword>
<comment type="subcellular location">
    <subcellularLocation>
        <location evidence="10">Cytoplasm</location>
    </subcellularLocation>
    <text evidence="10">Associated with the membrane possibly through PlsY.</text>
</comment>
<comment type="catalytic activity">
    <reaction evidence="1 10">
        <text>a fatty acyl-[ACP] + phosphate = an acyl phosphate + holo-[ACP]</text>
        <dbReference type="Rhea" id="RHEA:42292"/>
        <dbReference type="Rhea" id="RHEA-COMP:9685"/>
        <dbReference type="Rhea" id="RHEA-COMP:14125"/>
        <dbReference type="ChEBI" id="CHEBI:43474"/>
        <dbReference type="ChEBI" id="CHEBI:59918"/>
        <dbReference type="ChEBI" id="CHEBI:64479"/>
        <dbReference type="ChEBI" id="CHEBI:138651"/>
        <dbReference type="EC" id="2.3.1.274"/>
    </reaction>
</comment>
<dbReference type="RefSeq" id="WP_121876248.1">
    <property type="nucleotide sequence ID" value="NZ_REFJ01000002.1"/>
</dbReference>
<name>A0A3M0AF55_9GAMM</name>
<dbReference type="SUPFAM" id="SSF53659">
    <property type="entry name" value="Isocitrate/Isopropylmalate dehydrogenase-like"/>
    <property type="match status" value="1"/>
</dbReference>
<protein>
    <recommendedName>
        <fullName evidence="8 10">Phosphate acyltransferase</fullName>
        <ecNumber evidence="8 10">2.3.1.274</ecNumber>
    </recommendedName>
    <alternativeName>
        <fullName evidence="10">Acyl-ACP phosphotransacylase</fullName>
    </alternativeName>
    <alternativeName>
        <fullName evidence="10">Acyl-[acyl-carrier-protein]--phosphate acyltransferase</fullName>
    </alternativeName>
    <alternativeName>
        <fullName evidence="10">Phosphate-acyl-ACP acyltransferase</fullName>
    </alternativeName>
</protein>
<dbReference type="InterPro" id="IPR012281">
    <property type="entry name" value="Phospholipid_synth_PlsX-like"/>
</dbReference>
<evidence type="ECO:0000313" key="11">
    <source>
        <dbReference type="EMBL" id="RMA81085.1"/>
    </source>
</evidence>
<dbReference type="Gene3D" id="3.40.718.10">
    <property type="entry name" value="Isopropylmalate Dehydrogenase"/>
    <property type="match status" value="1"/>
</dbReference>
<dbReference type="GO" id="GO:0006633">
    <property type="term" value="P:fatty acid biosynthetic process"/>
    <property type="evidence" value="ECO:0007669"/>
    <property type="project" value="UniProtKB-UniRule"/>
</dbReference>
<dbReference type="InterPro" id="IPR003664">
    <property type="entry name" value="FA_synthesis"/>
</dbReference>
<dbReference type="GO" id="GO:0043811">
    <property type="term" value="F:phosphate:acyl-[acyl carrier protein] acyltransferase activity"/>
    <property type="evidence" value="ECO:0007669"/>
    <property type="project" value="UniProtKB-UniRule"/>
</dbReference>
<proteinExistence type="inferred from homology"/>
<reference evidence="11 12" key="1">
    <citation type="submission" date="2018-10" db="EMBL/GenBank/DDBJ databases">
        <title>Genomic Encyclopedia of Type Strains, Phase IV (KMG-IV): sequencing the most valuable type-strain genomes for metagenomic binning, comparative biology and taxonomic classification.</title>
        <authorList>
            <person name="Goeker M."/>
        </authorList>
    </citation>
    <scope>NUCLEOTIDE SEQUENCE [LARGE SCALE GENOMIC DNA]</scope>
    <source>
        <strain evidence="11 12">DSM 25080</strain>
    </source>
</reference>
<dbReference type="Proteomes" id="UP000267187">
    <property type="component" value="Unassembled WGS sequence"/>
</dbReference>
<gene>
    <name evidence="10" type="primary">plsX</name>
    <name evidence="11" type="ORF">DFR27_0879</name>
</gene>
<evidence type="ECO:0000256" key="7">
    <source>
        <dbReference type="ARBA" id="ARBA00023264"/>
    </source>
</evidence>
<dbReference type="UniPathway" id="UPA00085"/>
<dbReference type="GO" id="GO:0008654">
    <property type="term" value="P:phospholipid biosynthetic process"/>
    <property type="evidence" value="ECO:0007669"/>
    <property type="project" value="UniProtKB-KW"/>
</dbReference>
<evidence type="ECO:0000256" key="8">
    <source>
        <dbReference type="ARBA" id="ARBA00024069"/>
    </source>
</evidence>
<dbReference type="AlphaFoldDB" id="A0A3M0AF55"/>
<evidence type="ECO:0000256" key="5">
    <source>
        <dbReference type="ARBA" id="ARBA00023098"/>
    </source>
</evidence>
<evidence type="ECO:0000256" key="3">
    <source>
        <dbReference type="ARBA" id="ARBA00022516"/>
    </source>
</evidence>
<dbReference type="PANTHER" id="PTHR30100">
    <property type="entry name" value="FATTY ACID/PHOSPHOLIPID SYNTHESIS PROTEIN PLSX"/>
    <property type="match status" value="1"/>
</dbReference>
<keyword evidence="5 10" id="KW-0443">Lipid metabolism</keyword>
<dbReference type="NCBIfam" id="TIGR00182">
    <property type="entry name" value="plsX"/>
    <property type="match status" value="1"/>
</dbReference>
<dbReference type="OrthoDB" id="9806408at2"/>
<keyword evidence="11" id="KW-0012">Acyltransferase</keyword>
<dbReference type="HAMAP" id="MF_00019">
    <property type="entry name" value="PlsX"/>
    <property type="match status" value="1"/>
</dbReference>
<accession>A0A3M0AF55</accession>
<sequence>MRLAIDVMSGDFGPRTSVPACMMALEHFPFLTLDLVGDPQAIQAYTSSLYHHRFRIVSAATTITQSASIGEALRGAVGSSMRVALEQVSSGLADGAVSAGNTGALVALSCKLIGCLEGIKRPAICAQLPRKDGCFFLLDCGANLTVSADQLHEFAVMGDALARGVGSVKTPRVALLNVGSEESKGNPVVRGAADKIGANKSICFDGFIEGHELFDSSVDVIVCDGFVGNVALKTTEGLALHLRDRVSMSVSRGWRRLFTPLTKLLLRKAVNWLNPRRYNGASLLGLSKVVVKSHGSANVEAFYAAIDCAIREVNAKLPQQIESQISQHSTEAN</sequence>
<comment type="similarity">
    <text evidence="10">Belongs to the PlsX family.</text>
</comment>
<dbReference type="PIRSF" id="PIRSF002465">
    <property type="entry name" value="Phsphlp_syn_PlsX"/>
    <property type="match status" value="1"/>
</dbReference>
<keyword evidence="12" id="KW-1185">Reference proteome</keyword>
<organism evidence="11 12">
    <name type="scientific">Umboniibacter marinipuniceus</name>
    <dbReference type="NCBI Taxonomy" id="569599"/>
    <lineage>
        <taxon>Bacteria</taxon>
        <taxon>Pseudomonadati</taxon>
        <taxon>Pseudomonadota</taxon>
        <taxon>Gammaproteobacteria</taxon>
        <taxon>Cellvibrionales</taxon>
        <taxon>Cellvibrionaceae</taxon>
        <taxon>Umboniibacter</taxon>
    </lineage>
</organism>
<evidence type="ECO:0000256" key="1">
    <source>
        <dbReference type="ARBA" id="ARBA00001232"/>
    </source>
</evidence>
<comment type="caution">
    <text evidence="11">The sequence shown here is derived from an EMBL/GenBank/DDBJ whole genome shotgun (WGS) entry which is preliminary data.</text>
</comment>
<evidence type="ECO:0000256" key="2">
    <source>
        <dbReference type="ARBA" id="ARBA00022490"/>
    </source>
</evidence>
<comment type="subunit">
    <text evidence="9 10">Homodimer. Probably interacts with PlsY.</text>
</comment>
<comment type="function">
    <text evidence="10">Catalyzes the reversible formation of acyl-phosphate (acyl-PO(4)) from acyl-[acyl-carrier-protein] (acyl-ACP). This enzyme utilizes acyl-ACP as fatty acyl donor, but not acyl-CoA.</text>
</comment>
<comment type="pathway">
    <text evidence="10">Lipid metabolism; phospholipid metabolism.</text>
</comment>